<organism evidence="2 3">
    <name type="scientific">Palleronia sediminis</name>
    <dbReference type="NCBI Taxonomy" id="2547833"/>
    <lineage>
        <taxon>Bacteria</taxon>
        <taxon>Pseudomonadati</taxon>
        <taxon>Pseudomonadota</taxon>
        <taxon>Alphaproteobacteria</taxon>
        <taxon>Rhodobacterales</taxon>
        <taxon>Roseobacteraceae</taxon>
        <taxon>Palleronia</taxon>
    </lineage>
</organism>
<keyword evidence="3" id="KW-1185">Reference proteome</keyword>
<comment type="caution">
    <text evidence="2">The sequence shown here is derived from an EMBL/GenBank/DDBJ whole genome shotgun (WGS) entry which is preliminary data.</text>
</comment>
<feature type="transmembrane region" description="Helical" evidence="1">
    <location>
        <begin position="12"/>
        <end position="29"/>
    </location>
</feature>
<feature type="transmembrane region" description="Helical" evidence="1">
    <location>
        <begin position="35"/>
        <end position="54"/>
    </location>
</feature>
<evidence type="ECO:0000313" key="3">
    <source>
        <dbReference type="Proteomes" id="UP000295701"/>
    </source>
</evidence>
<protein>
    <submittedName>
        <fullName evidence="2">Peptidase</fullName>
    </submittedName>
</protein>
<proteinExistence type="predicted"/>
<sequence>MRGFRLSAYEQELKWLALVLGIMSTVAIVQDWDPWPMILGLPFCLIWIYCGWLHTERQLKWLNVLFAGLYVYGIARWLTVGA</sequence>
<accession>A0A4R6A3R8</accession>
<evidence type="ECO:0000256" key="1">
    <source>
        <dbReference type="SAM" id="Phobius"/>
    </source>
</evidence>
<name>A0A4R6A3R8_9RHOB</name>
<dbReference type="Proteomes" id="UP000295701">
    <property type="component" value="Unassembled WGS sequence"/>
</dbReference>
<feature type="transmembrane region" description="Helical" evidence="1">
    <location>
        <begin position="61"/>
        <end position="79"/>
    </location>
</feature>
<dbReference type="AlphaFoldDB" id="A0A4R6A3R8"/>
<keyword evidence="1" id="KW-0812">Transmembrane</keyword>
<dbReference type="OrthoDB" id="6401329at2"/>
<dbReference type="RefSeq" id="WP_133397202.1">
    <property type="nucleotide sequence ID" value="NZ_SNAA01000012.1"/>
</dbReference>
<evidence type="ECO:0000313" key="2">
    <source>
        <dbReference type="EMBL" id="TDL78291.1"/>
    </source>
</evidence>
<gene>
    <name evidence="2" type="ORF">E2L08_11335</name>
</gene>
<dbReference type="EMBL" id="SNAA01000012">
    <property type="protein sequence ID" value="TDL78291.1"/>
    <property type="molecule type" value="Genomic_DNA"/>
</dbReference>
<keyword evidence="1" id="KW-0472">Membrane</keyword>
<reference evidence="2 3" key="1">
    <citation type="submission" date="2019-03" db="EMBL/GenBank/DDBJ databases">
        <title>Primorskyibacter sp. SS33 isolated from sediments.</title>
        <authorList>
            <person name="Xunke S."/>
        </authorList>
    </citation>
    <scope>NUCLEOTIDE SEQUENCE [LARGE SCALE GENOMIC DNA]</scope>
    <source>
        <strain evidence="2 3">SS33</strain>
    </source>
</reference>
<keyword evidence="1" id="KW-1133">Transmembrane helix</keyword>